<dbReference type="Proteomes" id="UP000824533">
    <property type="component" value="Linkage Group LG09"/>
</dbReference>
<sequence>MQTSQQASEWHLPTEPKPKNPRQSQSKVKVMLTVFFDYCGVVHSEFLPEGQTINKVYYLSILWRLRDLRQLSRFSGQLFSFAVFQVFTTILIKNDHIQGHRREENKEA</sequence>
<organism evidence="1 2">
    <name type="scientific">Dendrolimus kikuchii</name>
    <dbReference type="NCBI Taxonomy" id="765133"/>
    <lineage>
        <taxon>Eukaryota</taxon>
        <taxon>Metazoa</taxon>
        <taxon>Ecdysozoa</taxon>
        <taxon>Arthropoda</taxon>
        <taxon>Hexapoda</taxon>
        <taxon>Insecta</taxon>
        <taxon>Pterygota</taxon>
        <taxon>Neoptera</taxon>
        <taxon>Endopterygota</taxon>
        <taxon>Lepidoptera</taxon>
        <taxon>Glossata</taxon>
        <taxon>Ditrysia</taxon>
        <taxon>Bombycoidea</taxon>
        <taxon>Lasiocampidae</taxon>
        <taxon>Dendrolimus</taxon>
    </lineage>
</organism>
<dbReference type="EMBL" id="CM034395">
    <property type="protein sequence ID" value="KAJ0178856.1"/>
    <property type="molecule type" value="Genomic_DNA"/>
</dbReference>
<comment type="caution">
    <text evidence="1">The sequence shown here is derived from an EMBL/GenBank/DDBJ whole genome shotgun (WGS) entry which is preliminary data.</text>
</comment>
<evidence type="ECO:0000313" key="1">
    <source>
        <dbReference type="EMBL" id="KAJ0178856.1"/>
    </source>
</evidence>
<keyword evidence="2" id="KW-1185">Reference proteome</keyword>
<proteinExistence type="predicted"/>
<reference evidence="1 2" key="1">
    <citation type="journal article" date="2021" name="Front. Genet.">
        <title>Chromosome-Level Genome Assembly Reveals Significant Gene Expansion in the Toll and IMD Signaling Pathways of Dendrolimus kikuchii.</title>
        <authorList>
            <person name="Zhou J."/>
            <person name="Wu P."/>
            <person name="Xiong Z."/>
            <person name="Liu N."/>
            <person name="Zhao N."/>
            <person name="Ji M."/>
            <person name="Qiu Y."/>
            <person name="Yang B."/>
        </authorList>
    </citation>
    <scope>NUCLEOTIDE SEQUENCE [LARGE SCALE GENOMIC DNA]</scope>
    <source>
        <strain evidence="1">Ann1</strain>
    </source>
</reference>
<name>A0ACC1D4S3_9NEOP</name>
<protein>
    <submittedName>
        <fullName evidence="1">Uncharacterized protein</fullName>
    </submittedName>
</protein>
<gene>
    <name evidence="1" type="ORF">K1T71_005631</name>
</gene>
<accession>A0ACC1D4S3</accession>
<evidence type="ECO:0000313" key="2">
    <source>
        <dbReference type="Proteomes" id="UP000824533"/>
    </source>
</evidence>